<feature type="compositionally biased region" description="Low complexity" evidence="6">
    <location>
        <begin position="451"/>
        <end position="461"/>
    </location>
</feature>
<dbReference type="PROSITE" id="PS51206">
    <property type="entry name" value="SF3_HELICASE_1"/>
    <property type="match status" value="1"/>
</dbReference>
<dbReference type="GO" id="GO:0019079">
    <property type="term" value="P:viral genome replication"/>
    <property type="evidence" value="ECO:0007669"/>
    <property type="project" value="InterPro"/>
</dbReference>
<proteinExistence type="predicted"/>
<keyword evidence="2" id="KW-1048">Host nucleus</keyword>
<protein>
    <submittedName>
        <fullName evidence="8">NS1 protein</fullName>
    </submittedName>
</protein>
<evidence type="ECO:0000256" key="3">
    <source>
        <dbReference type="ARBA" id="ARBA00022705"/>
    </source>
</evidence>
<feature type="compositionally biased region" description="Basic and acidic residues" evidence="6">
    <location>
        <begin position="503"/>
        <end position="517"/>
    </location>
</feature>
<evidence type="ECO:0000313" key="8">
    <source>
        <dbReference type="EMBL" id="XBH23642.1"/>
    </source>
</evidence>
<evidence type="ECO:0000259" key="7">
    <source>
        <dbReference type="PROSITE" id="PS51206"/>
    </source>
</evidence>
<name>A0AAU7E1H2_9VIRU</name>
<dbReference type="InterPro" id="IPR027417">
    <property type="entry name" value="P-loop_NTPase"/>
</dbReference>
<organism evidence="8">
    <name type="scientific">Mops bat parvovirus</name>
    <dbReference type="NCBI Taxonomy" id="3141925"/>
    <lineage>
        <taxon>Viruses</taxon>
        <taxon>Monodnaviria</taxon>
        <taxon>Shotokuvirae</taxon>
        <taxon>Cossaviricota</taxon>
        <taxon>Quintoviricetes</taxon>
        <taxon>Piccovirales</taxon>
        <taxon>Parvoviridae</taxon>
    </lineage>
</organism>
<dbReference type="SUPFAM" id="SSF52540">
    <property type="entry name" value="P-loop containing nucleoside triphosphate hydrolases"/>
    <property type="match status" value="1"/>
</dbReference>
<reference evidence="8" key="1">
    <citation type="journal article" date="2024" name="Microbiome">
        <title>Substantial viral diversity in bats and rodents from East Africa: insights into evolution, recombination, and cocirculation.</title>
        <authorList>
            <person name="Wang D."/>
            <person name="Yang X."/>
            <person name="Ren Z."/>
            <person name="Hu B."/>
            <person name="Zhao H."/>
            <person name="Yang K."/>
            <person name="Shi P."/>
            <person name="Zhang Z."/>
            <person name="Feng Q."/>
            <person name="Nawenja C.V."/>
            <person name="Obanda V."/>
            <person name="Robert K."/>
            <person name="Nalikka B."/>
            <person name="Waruhiu C.N."/>
            <person name="Ochola G.O."/>
            <person name="Onyuok S.O."/>
            <person name="Ochieng H."/>
            <person name="Li B."/>
            <person name="Zhu Y."/>
            <person name="Si H."/>
            <person name="Yin J."/>
            <person name="Kristiansen K."/>
            <person name="Jin X."/>
            <person name="Xu X."/>
            <person name="Xiao M."/>
            <person name="Agwanda B."/>
            <person name="Ommeh S."/>
            <person name="Li J."/>
            <person name="Shi Z.L."/>
        </authorList>
    </citation>
    <scope>NUCLEOTIDE SEQUENCE</scope>
    <source>
        <strain evidence="8">8A/Kenya/BAT0639/2015</strain>
    </source>
</reference>
<dbReference type="Pfam" id="PF01057">
    <property type="entry name" value="Parvo_NS1"/>
    <property type="match status" value="1"/>
</dbReference>
<feature type="compositionally biased region" description="Low complexity" evidence="6">
    <location>
        <begin position="472"/>
        <end position="490"/>
    </location>
</feature>
<dbReference type="GO" id="GO:0005524">
    <property type="term" value="F:ATP binding"/>
    <property type="evidence" value="ECO:0007669"/>
    <property type="project" value="UniProtKB-KW"/>
</dbReference>
<dbReference type="GO" id="GO:0006260">
    <property type="term" value="P:DNA replication"/>
    <property type="evidence" value="ECO:0007669"/>
    <property type="project" value="UniProtKB-KW"/>
</dbReference>
<dbReference type="InterPro" id="IPR001257">
    <property type="entry name" value="Parvovirus_NS1_helicase"/>
</dbReference>
<reference evidence="8" key="2">
    <citation type="submission" date="2024-02" db="EMBL/GenBank/DDBJ databases">
        <authorList>
            <person name="Hu B."/>
        </authorList>
    </citation>
    <scope>NUCLEOTIDE SEQUENCE</scope>
    <source>
        <strain evidence="8">8A/Kenya/BAT0639/2015</strain>
    </source>
</reference>
<feature type="domain" description="SF3 helicase" evidence="7">
    <location>
        <begin position="288"/>
        <end position="436"/>
    </location>
</feature>
<evidence type="ECO:0000256" key="4">
    <source>
        <dbReference type="ARBA" id="ARBA00022741"/>
    </source>
</evidence>
<keyword evidence="5" id="KW-0067">ATP-binding</keyword>
<feature type="compositionally biased region" description="Polar residues" evidence="6">
    <location>
        <begin position="491"/>
        <end position="500"/>
    </location>
</feature>
<feature type="region of interest" description="Disordered" evidence="6">
    <location>
        <begin position="438"/>
        <end position="522"/>
    </location>
</feature>
<evidence type="ECO:0000256" key="1">
    <source>
        <dbReference type="ARBA" id="ARBA00004147"/>
    </source>
</evidence>
<evidence type="ECO:0000256" key="2">
    <source>
        <dbReference type="ARBA" id="ARBA00022562"/>
    </source>
</evidence>
<evidence type="ECO:0000256" key="6">
    <source>
        <dbReference type="SAM" id="MobiDB-lite"/>
    </source>
</evidence>
<evidence type="ECO:0000256" key="5">
    <source>
        <dbReference type="ARBA" id="ARBA00022840"/>
    </source>
</evidence>
<comment type="subcellular location">
    <subcellularLocation>
        <location evidence="1">Host nucleus</location>
    </subcellularLocation>
</comment>
<keyword evidence="3" id="KW-0235">DNA replication</keyword>
<keyword evidence="4" id="KW-0547">Nucleotide-binding</keyword>
<dbReference type="EMBL" id="PP711833">
    <property type="protein sequence ID" value="XBH23642.1"/>
    <property type="molecule type" value="Genomic_DNA"/>
</dbReference>
<dbReference type="GO" id="GO:0042025">
    <property type="term" value="C:host cell nucleus"/>
    <property type="evidence" value="ECO:0007669"/>
    <property type="project" value="UniProtKB-SubCell"/>
</dbReference>
<dbReference type="InterPro" id="IPR014015">
    <property type="entry name" value="Helicase_SF3_DNA-vir"/>
</dbReference>
<accession>A0AAU7E1H2</accession>
<dbReference type="Gene3D" id="3.40.50.300">
    <property type="entry name" value="P-loop containing nucleotide triphosphate hydrolases"/>
    <property type="match status" value="1"/>
</dbReference>
<sequence length="558" mass="64561">MNPSLINAKNCSICNDKRSLISPPLLILNNQQLTLYTTIEEYISTQFPVAISNDRKQSFLHDTYISGTITYSDFPPINNPLEWKNFIRNNFKTMEPLPTTLLLYVLEQTPTNFTHLHYVYMTTSRSDNAVRKLQSLHMKQQHSIIKITGQKVKSIEALLIYLWKNPLLIITNNEDFLQFFRNYQHSPLTDTTTMIKTAFKVKDLTHALIHLIPQEKITSYSDCLHKLPTLMTKFIHLPNIHKLFDNALEFVNSTQQKFDLILYLKTTKTCTNANSDHITNILNKQNINPYQFANDILLISTKKMNKINTLILQGVPNSAKSTLIRSFLLLFPTYGEILNTSNFMFQDLLNKPIALWEEPLIDANIAEKLKLIMEGQTTQIDVKFKQPQTLHKTPLLITTNADLWTWASNAEDAFIKRGIYYYFPNSLTFENRNSCTRTTNPQNILSDSDTDTTSLDQFTTSPNHNSRKRSYTFDNSNGSNDNNRTTNNNTAEPQCSTSQEEPTDPKRQRQSPKKKEVQNSTEHNLVRRKLYTPDVELLLPHTCDWVKFLKEYTTILED</sequence>